<keyword evidence="5" id="KW-0378">Hydrolase</keyword>
<evidence type="ECO:0000256" key="5">
    <source>
        <dbReference type="ARBA" id="ARBA00022801"/>
    </source>
</evidence>
<evidence type="ECO:0000256" key="3">
    <source>
        <dbReference type="ARBA" id="ARBA00022670"/>
    </source>
</evidence>
<dbReference type="PANTHER" id="PTHR43690">
    <property type="entry name" value="NARDILYSIN"/>
    <property type="match status" value="1"/>
</dbReference>
<evidence type="ECO:0000256" key="8">
    <source>
        <dbReference type="RuleBase" id="RU004447"/>
    </source>
</evidence>
<dbReference type="Pfam" id="PF05193">
    <property type="entry name" value="Peptidase_M16_C"/>
    <property type="match status" value="2"/>
</dbReference>
<dbReference type="PROSITE" id="PS00143">
    <property type="entry name" value="INSULINASE"/>
    <property type="match status" value="1"/>
</dbReference>
<dbReference type="EMBL" id="AQHR01000041">
    <property type="protein sequence ID" value="EON78098.1"/>
    <property type="molecule type" value="Genomic_DNA"/>
</dbReference>
<dbReference type="PANTHER" id="PTHR43690:SF34">
    <property type="entry name" value="ZINC PROTEASE PQQL-LIKE"/>
    <property type="match status" value="1"/>
</dbReference>
<dbReference type="GO" id="GO:0046872">
    <property type="term" value="F:metal ion binding"/>
    <property type="evidence" value="ECO:0007669"/>
    <property type="project" value="UniProtKB-KW"/>
</dbReference>
<reference evidence="11 12" key="1">
    <citation type="submission" date="2013-02" db="EMBL/GenBank/DDBJ databases">
        <title>A novel strain isolated from Lonar lake, Maharashtra, India.</title>
        <authorList>
            <person name="Singh A."/>
        </authorList>
    </citation>
    <scope>NUCLEOTIDE SEQUENCE [LARGE SCALE GENOMIC DNA]</scope>
    <source>
        <strain evidence="11 12">AK24</strain>
    </source>
</reference>
<keyword evidence="12" id="KW-1185">Reference proteome</keyword>
<accession>R7ZVR4</accession>
<organism evidence="11 12">
    <name type="scientific">Lunatimonas lonarensis</name>
    <dbReference type="NCBI Taxonomy" id="1232681"/>
    <lineage>
        <taxon>Bacteria</taxon>
        <taxon>Pseudomonadati</taxon>
        <taxon>Bacteroidota</taxon>
        <taxon>Cytophagia</taxon>
        <taxon>Cytophagales</taxon>
        <taxon>Cyclobacteriaceae</taxon>
    </lineage>
</organism>
<feature type="domain" description="Peptidase M16 C-terminal" evidence="10">
    <location>
        <begin position="703"/>
        <end position="871"/>
    </location>
</feature>
<dbReference type="InterPro" id="IPR007863">
    <property type="entry name" value="Peptidase_M16_C"/>
</dbReference>
<evidence type="ECO:0000259" key="9">
    <source>
        <dbReference type="Pfam" id="PF00675"/>
    </source>
</evidence>
<feature type="domain" description="Peptidase M16 C-terminal" evidence="10">
    <location>
        <begin position="217"/>
        <end position="396"/>
    </location>
</feature>
<dbReference type="AlphaFoldDB" id="R7ZVR4"/>
<dbReference type="GO" id="GO:0006508">
    <property type="term" value="P:proteolysis"/>
    <property type="evidence" value="ECO:0007669"/>
    <property type="project" value="UniProtKB-KW"/>
</dbReference>
<dbReference type="OrthoDB" id="9811314at2"/>
<dbReference type="Gene3D" id="3.30.830.10">
    <property type="entry name" value="Metalloenzyme, LuxS/M16 peptidase-like"/>
    <property type="match status" value="4"/>
</dbReference>
<evidence type="ECO:0000256" key="4">
    <source>
        <dbReference type="ARBA" id="ARBA00022723"/>
    </source>
</evidence>
<protein>
    <submittedName>
        <fullName evidence="11">Putative zinc protease</fullName>
    </submittedName>
</protein>
<evidence type="ECO:0000256" key="6">
    <source>
        <dbReference type="ARBA" id="ARBA00022833"/>
    </source>
</evidence>
<comment type="similarity">
    <text evidence="2 8">Belongs to the peptidase M16 family.</text>
</comment>
<keyword evidence="4" id="KW-0479">Metal-binding</keyword>
<dbReference type="STRING" id="1232681.ADIS_1295"/>
<evidence type="ECO:0000313" key="12">
    <source>
        <dbReference type="Proteomes" id="UP000013909"/>
    </source>
</evidence>
<evidence type="ECO:0000256" key="7">
    <source>
        <dbReference type="ARBA" id="ARBA00023049"/>
    </source>
</evidence>
<name>R7ZVR4_9BACT</name>
<dbReference type="InterPro" id="IPR011249">
    <property type="entry name" value="Metalloenz_LuxS/M16"/>
</dbReference>
<evidence type="ECO:0000313" key="11">
    <source>
        <dbReference type="EMBL" id="EON78098.1"/>
    </source>
</evidence>
<sequence length="946" mass="107114">MHILQRIPNFLLAFLLFIGSFASPFGVFSQVSLQDTVPLDNRAITGVLENGLTYFIQQNPKPESKLELRLVVNAGSVLEDESQLGLAHFVEHMAFNGTEHFEKNELISYLQSIGVSFGADLNAYTSFDETVYILPIPTDDPEKLHNGFTVLKDWAGGLLLEAEDIDAERSIIVEEWRTGQGVDQRLRDQYLPLLLFGSRYAERLPIGDMDIIRNAPYEDLRRFYRDWYRPDNMAVVAAGDVAPDTLVELITRYFGSLKNPSDAPDRVSFEVPEHEETLITVLTDEEAPGIQLQLFYKHKPKPTVTVADYRNRIIRIMLGGMLTQRLDEIRQRPQAPFVYAGARFGSFVRDLDFFTTSGAVTTGNTLRGVESFLTENERVLRYGFTDSELDRVKRSLLNSADRGFQEMDKMESRNLVGRYVSHFLTGSFAEGEEIRYHLYQALVPAISLEDVNAMAQTLIREENRVLIVTAPEADRSDLPSEEELRLLFEKVKALPLEPYDEEVFPEVLMSTLPSPGRVVEMTVNDEVQVTTVTLSNGMRVSFKPTDYKNDEIIFTGMGRGGASLYPDEDHYAASYASVMVNVMGIGDFSPTALRKVLTGKNVSVTPNLSTYGETISGGTSPRDLELALQLVHLYFTAPRLDRELFDVYIENQRNQLETAQSNPDFQFNKRVSEIVNQGNLRAMGIYDPEQLDLIDLERGLEIYRERFANAANFEFLFTGNLDLEQVIPLIELYLGSLPGDGTRRDEYRDLGIRIPRGIQERIEVGRDDKSQVIMYFSGPAAYDLDKNQQVSYLGEILTIRLIETLREEIGGVYGVGARGALSRVPDESFSFSISFPCSPDNVDMLIDVVWEEIKKIQENGPEEKDLLKVRESKRISLDENMKRNGFWHSQLQAAISSDMPLETILGARDRVVGVTSDQVKTIANTFLQRENLLEIRRYPLPVERSE</sequence>
<dbReference type="InterPro" id="IPR011765">
    <property type="entry name" value="Pept_M16_N"/>
</dbReference>
<evidence type="ECO:0000259" key="10">
    <source>
        <dbReference type="Pfam" id="PF05193"/>
    </source>
</evidence>
<comment type="caution">
    <text evidence="11">The sequence shown here is derived from an EMBL/GenBank/DDBJ whole genome shotgun (WGS) entry which is preliminary data.</text>
</comment>
<keyword evidence="3 11" id="KW-0645">Protease</keyword>
<dbReference type="Pfam" id="PF00675">
    <property type="entry name" value="Peptidase_M16"/>
    <property type="match status" value="1"/>
</dbReference>
<dbReference type="SUPFAM" id="SSF63411">
    <property type="entry name" value="LuxS/MPP-like metallohydrolase"/>
    <property type="match status" value="4"/>
</dbReference>
<keyword evidence="6" id="KW-0862">Zinc</keyword>
<evidence type="ECO:0000256" key="1">
    <source>
        <dbReference type="ARBA" id="ARBA00001947"/>
    </source>
</evidence>
<dbReference type="GO" id="GO:0004222">
    <property type="term" value="F:metalloendopeptidase activity"/>
    <property type="evidence" value="ECO:0007669"/>
    <property type="project" value="InterPro"/>
</dbReference>
<feature type="domain" description="Peptidase M16 N-terminal" evidence="9">
    <location>
        <begin position="58"/>
        <end position="176"/>
    </location>
</feature>
<dbReference type="InterPro" id="IPR001431">
    <property type="entry name" value="Pept_M16_Zn_BS"/>
</dbReference>
<dbReference type="PATRIC" id="fig|1288963.3.peg.1291"/>
<keyword evidence="7" id="KW-0482">Metalloprotease</keyword>
<gene>
    <name evidence="11" type="ORF">ADIS_1295</name>
</gene>
<dbReference type="RefSeq" id="WP_010853439.1">
    <property type="nucleotide sequence ID" value="NZ_AQHR01000041.1"/>
</dbReference>
<dbReference type="Proteomes" id="UP000013909">
    <property type="component" value="Unassembled WGS sequence"/>
</dbReference>
<evidence type="ECO:0000256" key="2">
    <source>
        <dbReference type="ARBA" id="ARBA00007261"/>
    </source>
</evidence>
<proteinExistence type="inferred from homology"/>
<dbReference type="InterPro" id="IPR050626">
    <property type="entry name" value="Peptidase_M16"/>
</dbReference>
<comment type="cofactor">
    <cofactor evidence="1">
        <name>Zn(2+)</name>
        <dbReference type="ChEBI" id="CHEBI:29105"/>
    </cofactor>
</comment>